<dbReference type="Proteomes" id="UP000178999">
    <property type="component" value="Unassembled WGS sequence"/>
</dbReference>
<evidence type="ECO:0000256" key="3">
    <source>
        <dbReference type="ARBA" id="ARBA00022598"/>
    </source>
</evidence>
<dbReference type="AlphaFoldDB" id="A0A1F8CSH8"/>
<dbReference type="GO" id="GO:0005524">
    <property type="term" value="F:ATP binding"/>
    <property type="evidence" value="ECO:0007669"/>
    <property type="project" value="UniProtKB-KW"/>
</dbReference>
<dbReference type="PANTHER" id="PTHR43766:SF1">
    <property type="entry name" value="TRYPTOPHAN--TRNA LIGASE, MITOCHONDRIAL"/>
    <property type="match status" value="1"/>
</dbReference>
<dbReference type="GO" id="GO:0004830">
    <property type="term" value="F:tryptophan-tRNA ligase activity"/>
    <property type="evidence" value="ECO:0007669"/>
    <property type="project" value="UniProtKB-UniRule"/>
</dbReference>
<sequence length="342" mass="38720">MAIKRVLTGMRTTGELHLGHYVGALKLWLEAQSDPDQECFFLLADYQAATTHRDRPELIQQSIRDVTLDWLSVGLDPNLPNVHFVQQSQVLARPHLTLYLALFAKEADIKRNPTIKEEMEHLENVSMAFLLYPVDQVGDIEMISPPAEKGNQILVPVGRDQVPHLEYSRKLARAFNDQYHRPVFCQCEAQVGSISKLVGTDGSGKMSKSRGNAIYLSDSRAEVEKKVKRMYTDPKRIHATDPGTIEGNPLFMYFDAFAKDPEEVEEYKKLYQVGQIGDVPLKKRLAEILNEMLDPIREARFEAEEHVAVGQVIRAGTARANELANEVLERTQEAMHLTFPNP</sequence>
<evidence type="ECO:0000313" key="12">
    <source>
        <dbReference type="Proteomes" id="UP000178999"/>
    </source>
</evidence>
<evidence type="ECO:0000256" key="9">
    <source>
        <dbReference type="NCBIfam" id="TIGR00233"/>
    </source>
</evidence>
<dbReference type="EMBL" id="MGHY01000030">
    <property type="protein sequence ID" value="OGM78718.1"/>
    <property type="molecule type" value="Genomic_DNA"/>
</dbReference>
<reference evidence="11 12" key="1">
    <citation type="journal article" date="2016" name="Nat. Commun.">
        <title>Thousands of microbial genomes shed light on interconnected biogeochemical processes in an aquifer system.</title>
        <authorList>
            <person name="Anantharaman K."/>
            <person name="Brown C.T."/>
            <person name="Hug L.A."/>
            <person name="Sharon I."/>
            <person name="Castelle C.J."/>
            <person name="Probst A.J."/>
            <person name="Thomas B.C."/>
            <person name="Singh A."/>
            <person name="Wilkins M.J."/>
            <person name="Karaoz U."/>
            <person name="Brodie E.L."/>
            <person name="Williams K.H."/>
            <person name="Hubbard S.S."/>
            <person name="Banfield J.F."/>
        </authorList>
    </citation>
    <scope>NUCLEOTIDE SEQUENCE [LARGE SCALE GENOMIC DNA]</scope>
</reference>
<organism evidence="11 12">
    <name type="scientific">Candidatus Woesebacteria bacterium RIFOXYB1_FULL_38_16</name>
    <dbReference type="NCBI Taxonomy" id="1802538"/>
    <lineage>
        <taxon>Bacteria</taxon>
        <taxon>Candidatus Woeseibacteriota</taxon>
    </lineage>
</organism>
<dbReference type="SUPFAM" id="SSF52374">
    <property type="entry name" value="Nucleotidylyl transferase"/>
    <property type="match status" value="1"/>
</dbReference>
<evidence type="ECO:0000256" key="4">
    <source>
        <dbReference type="ARBA" id="ARBA00022741"/>
    </source>
</evidence>
<evidence type="ECO:0000256" key="7">
    <source>
        <dbReference type="ARBA" id="ARBA00023146"/>
    </source>
</evidence>
<accession>A0A1F8CSH8</accession>
<dbReference type="CDD" id="cd00806">
    <property type="entry name" value="TrpRS_core"/>
    <property type="match status" value="1"/>
</dbReference>
<dbReference type="Gene3D" id="1.10.240.10">
    <property type="entry name" value="Tyrosyl-Transfer RNA Synthetase"/>
    <property type="match status" value="1"/>
</dbReference>
<evidence type="ECO:0000256" key="1">
    <source>
        <dbReference type="ARBA" id="ARBA00005594"/>
    </source>
</evidence>
<dbReference type="InterPro" id="IPR014729">
    <property type="entry name" value="Rossmann-like_a/b/a_fold"/>
</dbReference>
<keyword evidence="4 10" id="KW-0547">Nucleotide-binding</keyword>
<dbReference type="STRING" id="1802538.A2382_04085"/>
<comment type="similarity">
    <text evidence="1 10">Belongs to the class-I aminoacyl-tRNA synthetase family.</text>
</comment>
<evidence type="ECO:0000256" key="10">
    <source>
        <dbReference type="RuleBase" id="RU363036"/>
    </source>
</evidence>
<dbReference type="PRINTS" id="PR01039">
    <property type="entry name" value="TRNASYNTHTRP"/>
</dbReference>
<keyword evidence="7 10" id="KW-0030">Aminoacyl-tRNA synthetase</keyword>
<evidence type="ECO:0000256" key="8">
    <source>
        <dbReference type="ARBA" id="ARBA00049929"/>
    </source>
</evidence>
<dbReference type="GO" id="GO:0006436">
    <property type="term" value="P:tryptophanyl-tRNA aminoacylation"/>
    <property type="evidence" value="ECO:0007669"/>
    <property type="project" value="UniProtKB-UniRule"/>
</dbReference>
<evidence type="ECO:0000313" key="11">
    <source>
        <dbReference type="EMBL" id="OGM78718.1"/>
    </source>
</evidence>
<dbReference type="InterPro" id="IPR050203">
    <property type="entry name" value="Trp-tRNA_synthetase"/>
</dbReference>
<dbReference type="Pfam" id="PF00579">
    <property type="entry name" value="tRNA-synt_1b"/>
    <property type="match status" value="1"/>
</dbReference>
<protein>
    <recommendedName>
        <fullName evidence="2 9">Tryptophan--tRNA ligase</fullName>
        <ecNumber evidence="2 9">6.1.1.2</ecNumber>
    </recommendedName>
</protein>
<keyword evidence="5 10" id="KW-0067">ATP-binding</keyword>
<dbReference type="EC" id="6.1.1.2" evidence="2 9"/>
<dbReference type="PANTHER" id="PTHR43766">
    <property type="entry name" value="TRYPTOPHAN--TRNA LIGASE, MITOCHONDRIAL"/>
    <property type="match status" value="1"/>
</dbReference>
<dbReference type="GO" id="GO:0005829">
    <property type="term" value="C:cytosol"/>
    <property type="evidence" value="ECO:0007669"/>
    <property type="project" value="TreeGrafter"/>
</dbReference>
<dbReference type="NCBIfam" id="TIGR00233">
    <property type="entry name" value="trpS"/>
    <property type="match status" value="1"/>
</dbReference>
<gene>
    <name evidence="11" type="ORF">A2382_04085</name>
</gene>
<evidence type="ECO:0000256" key="5">
    <source>
        <dbReference type="ARBA" id="ARBA00022840"/>
    </source>
</evidence>
<dbReference type="FunFam" id="1.10.240.10:FF:000005">
    <property type="entry name" value="Tryptophan--tRNA ligase"/>
    <property type="match status" value="1"/>
</dbReference>
<comment type="caution">
    <text evidence="11">The sequence shown here is derived from an EMBL/GenBank/DDBJ whole genome shotgun (WGS) entry which is preliminary data.</text>
</comment>
<dbReference type="Gene3D" id="3.40.50.620">
    <property type="entry name" value="HUPs"/>
    <property type="match status" value="1"/>
</dbReference>
<comment type="catalytic activity">
    <reaction evidence="8">
        <text>tRNA(Trp) + L-tryptophan + ATP = L-tryptophyl-tRNA(Trp) + AMP + diphosphate + H(+)</text>
        <dbReference type="Rhea" id="RHEA:24080"/>
        <dbReference type="Rhea" id="RHEA-COMP:9671"/>
        <dbReference type="Rhea" id="RHEA-COMP:9705"/>
        <dbReference type="ChEBI" id="CHEBI:15378"/>
        <dbReference type="ChEBI" id="CHEBI:30616"/>
        <dbReference type="ChEBI" id="CHEBI:33019"/>
        <dbReference type="ChEBI" id="CHEBI:57912"/>
        <dbReference type="ChEBI" id="CHEBI:78442"/>
        <dbReference type="ChEBI" id="CHEBI:78535"/>
        <dbReference type="ChEBI" id="CHEBI:456215"/>
        <dbReference type="EC" id="6.1.1.2"/>
    </reaction>
</comment>
<keyword evidence="6 10" id="KW-0648">Protein biosynthesis</keyword>
<name>A0A1F8CSH8_9BACT</name>
<keyword evidence="3 10" id="KW-0436">Ligase</keyword>
<evidence type="ECO:0000256" key="6">
    <source>
        <dbReference type="ARBA" id="ARBA00022917"/>
    </source>
</evidence>
<dbReference type="InterPro" id="IPR002306">
    <property type="entry name" value="Trp-tRNA-ligase"/>
</dbReference>
<proteinExistence type="inferred from homology"/>
<dbReference type="InterPro" id="IPR002305">
    <property type="entry name" value="aa-tRNA-synth_Ic"/>
</dbReference>
<evidence type="ECO:0000256" key="2">
    <source>
        <dbReference type="ARBA" id="ARBA00013161"/>
    </source>
</evidence>